<dbReference type="EMBL" id="BNEA01000001">
    <property type="protein sequence ID" value="GHI50443.1"/>
    <property type="molecule type" value="Genomic_DNA"/>
</dbReference>
<keyword evidence="3" id="KW-1185">Reference proteome</keyword>
<name>A0ABQ3R3N7_STRRR</name>
<dbReference type="InterPro" id="IPR036505">
    <property type="entry name" value="Amidase/PGRP_sf"/>
</dbReference>
<dbReference type="Gene3D" id="3.40.80.10">
    <property type="entry name" value="Peptidoglycan recognition protein-like"/>
    <property type="match status" value="1"/>
</dbReference>
<dbReference type="Proteomes" id="UP000646738">
    <property type="component" value="Unassembled WGS sequence"/>
</dbReference>
<protein>
    <recommendedName>
        <fullName evidence="1">N-acetylmuramoyl-L-alanine amidase domain-containing protein</fullName>
    </recommendedName>
</protein>
<dbReference type="RefSeq" id="WP_189999728.1">
    <property type="nucleotide sequence ID" value="NZ_BNCB01000032.1"/>
</dbReference>
<proteinExistence type="predicted"/>
<evidence type="ECO:0000313" key="3">
    <source>
        <dbReference type="Proteomes" id="UP000646738"/>
    </source>
</evidence>
<dbReference type="InterPro" id="IPR002502">
    <property type="entry name" value="Amidase_domain"/>
</dbReference>
<evidence type="ECO:0000259" key="1">
    <source>
        <dbReference type="SMART" id="SM00644"/>
    </source>
</evidence>
<dbReference type="SMART" id="SM00644">
    <property type="entry name" value="Ami_2"/>
    <property type="match status" value="1"/>
</dbReference>
<feature type="domain" description="N-acetylmuramoyl-L-alanine amidase" evidence="1">
    <location>
        <begin position="27"/>
        <end position="186"/>
    </location>
</feature>
<evidence type="ECO:0000313" key="2">
    <source>
        <dbReference type="EMBL" id="GHI50443.1"/>
    </source>
</evidence>
<dbReference type="CDD" id="cd06583">
    <property type="entry name" value="PGRP"/>
    <property type="match status" value="1"/>
</dbReference>
<organism evidence="2 3">
    <name type="scientific">Streptomyces rubradiris</name>
    <name type="common">Streptomyces achromogenes subsp. rubradiris</name>
    <dbReference type="NCBI Taxonomy" id="285531"/>
    <lineage>
        <taxon>Bacteria</taxon>
        <taxon>Bacillati</taxon>
        <taxon>Actinomycetota</taxon>
        <taxon>Actinomycetes</taxon>
        <taxon>Kitasatosporales</taxon>
        <taxon>Streptomycetaceae</taxon>
        <taxon>Streptomyces</taxon>
    </lineage>
</organism>
<reference evidence="3" key="1">
    <citation type="submission" date="2023-07" db="EMBL/GenBank/DDBJ databases">
        <title>Whole genome shotgun sequence of Streptomyces achromogenes subsp. rubradiris NBRC 14000.</title>
        <authorList>
            <person name="Komaki H."/>
            <person name="Tamura T."/>
        </authorList>
    </citation>
    <scope>NUCLEOTIDE SEQUENCE [LARGE SCALE GENOMIC DNA]</scope>
    <source>
        <strain evidence="3">NBRC 14000</strain>
    </source>
</reference>
<dbReference type="SUPFAM" id="SSF55846">
    <property type="entry name" value="N-acetylmuramoyl-L-alanine amidase-like"/>
    <property type="match status" value="1"/>
</dbReference>
<dbReference type="Pfam" id="PF01510">
    <property type="entry name" value="Amidase_2"/>
    <property type="match status" value="1"/>
</dbReference>
<comment type="caution">
    <text evidence="2">The sequence shown here is derived from an EMBL/GenBank/DDBJ whole genome shotgun (WGS) entry which is preliminary data.</text>
</comment>
<gene>
    <name evidence="2" type="ORF">Srubr_02890</name>
</gene>
<accession>A0ABQ3R3N7</accession>
<sequence length="292" mass="30940">MATPMTATQVVAQLKKWGLKYVEIPGWATHNRNSKGAWGPVHGFVWHHTGADVKDARSYAGSTLYNGLSTLPGPLCHFSIGTDGTVYLVGWGRTNHAGGGDPAVLAHVQAEDYSGQLKPTRGNSNGVDGNAHFYGVEIQYSGSHEMSPAQYTAARRLSAAILSFHGWSERSVIGHGEWSSDKWDPGYAAGKIMQMPTVRADVKATLAAGPGKTTPPAPSKPAPSPAALTVQAIADAVWAEPLVSPTAPPGTNATRAAGTYLRWQDQHHAEVMRKLDDLTKAIEGLASAITKS</sequence>